<reference evidence="2" key="2">
    <citation type="submission" date="2016-02" db="EMBL/GenBank/DDBJ databases">
        <title>Genome sequencing of Aspergillus luchuensis NBRC 4314.</title>
        <authorList>
            <person name="Yamada O."/>
        </authorList>
    </citation>
    <scope>NUCLEOTIDE SEQUENCE [LARGE SCALE GENOMIC DNA]</scope>
    <source>
        <strain evidence="2">RIB 2604</strain>
    </source>
</reference>
<evidence type="ECO:0000313" key="2">
    <source>
        <dbReference type="Proteomes" id="UP000075230"/>
    </source>
</evidence>
<dbReference type="Proteomes" id="UP000075230">
    <property type="component" value="Unassembled WGS sequence"/>
</dbReference>
<comment type="caution">
    <text evidence="1">The sequence shown here is derived from an EMBL/GenBank/DDBJ whole genome shotgun (WGS) entry which is preliminary data.</text>
</comment>
<organism evidence="1 2">
    <name type="scientific">Aspergillus kawachii</name>
    <name type="common">White koji mold</name>
    <name type="synonym">Aspergillus awamori var. kawachi</name>
    <dbReference type="NCBI Taxonomy" id="1069201"/>
    <lineage>
        <taxon>Eukaryota</taxon>
        <taxon>Fungi</taxon>
        <taxon>Dikarya</taxon>
        <taxon>Ascomycota</taxon>
        <taxon>Pezizomycotina</taxon>
        <taxon>Eurotiomycetes</taxon>
        <taxon>Eurotiomycetidae</taxon>
        <taxon>Eurotiales</taxon>
        <taxon>Aspergillaceae</taxon>
        <taxon>Aspergillus</taxon>
        <taxon>Aspergillus subgen. Circumdati</taxon>
    </lineage>
</organism>
<dbReference type="EMBL" id="BCWF01000024">
    <property type="protein sequence ID" value="GAT28085.1"/>
    <property type="molecule type" value="Genomic_DNA"/>
</dbReference>
<reference evidence="1 2" key="1">
    <citation type="journal article" date="2016" name="DNA Res.">
        <title>Genome sequence of Aspergillus luchuensis NBRC 4314.</title>
        <authorList>
            <person name="Yamada O."/>
            <person name="Machida M."/>
            <person name="Hosoyama A."/>
            <person name="Goto M."/>
            <person name="Takahashi T."/>
            <person name="Futagami T."/>
            <person name="Yamagata Y."/>
            <person name="Takeuchi M."/>
            <person name="Kobayashi T."/>
            <person name="Koike H."/>
            <person name="Abe K."/>
            <person name="Asai K."/>
            <person name="Arita M."/>
            <person name="Fujita N."/>
            <person name="Fukuda K."/>
            <person name="Higa K."/>
            <person name="Horikawa H."/>
            <person name="Ishikawa T."/>
            <person name="Jinno K."/>
            <person name="Kato Y."/>
            <person name="Kirimura K."/>
            <person name="Mizutani O."/>
            <person name="Nakasone K."/>
            <person name="Sano M."/>
            <person name="Shiraishi Y."/>
            <person name="Tsukahara M."/>
            <person name="Gomi K."/>
        </authorList>
    </citation>
    <scope>NUCLEOTIDE SEQUENCE [LARGE SCALE GENOMIC DNA]</scope>
    <source>
        <strain evidence="1 2">RIB 2604</strain>
    </source>
</reference>
<evidence type="ECO:0000313" key="1">
    <source>
        <dbReference type="EMBL" id="GAT28085.1"/>
    </source>
</evidence>
<protein>
    <submittedName>
        <fullName evidence="1">Uncharacterized protein</fullName>
    </submittedName>
</protein>
<name>A0A146FQU8_ASPKA</name>
<accession>A0A146FQU8</accession>
<gene>
    <name evidence="1" type="ORF">RIB2604_02501600</name>
</gene>
<dbReference type="AlphaFoldDB" id="A0A146FQU8"/>
<sequence>MATASTAKPLERNYAASKLYKVPSIGQVRFYALTSDFSLFE</sequence>
<proteinExistence type="predicted"/>